<accession>A0A415M1W0</accession>
<sequence>MQGVTEAKRQSVLRKAVLLWIAGEEINMDTLLRLIYQEVTGSSDTTTIESLAEELSRMETGPQTISRDENEITYIHRLQKILSDPALPETVKQRRTAEFWDMYKENSAEAIVLLQEQHLLSDAIRLTGQPIKEEIIRQLAIQAFGTAWAIDLLPLLVWLTMHEAELPHSQVTGKESLVVRLLLWLAAQTQNQAETMVGIIHDLLVTLWSESELSSVIKMISGKVAIYEEAYDMEAVFTLLQGAENNERRIRSSAFSEWRYRQESLSNSVQTLFEERWNTVEGFTAWLEDSSGPADRKRELLQTAVTENTQEWMALLRRMVQKKDIPDAITDNLPVSVLCQGVAKVNFYQASVLSQTIERIERHTDAFPFLVANGISLSLALSKALLFYMQDMETLERTLTERETIEKFLAFLYHIYTGQTNYRSETGWKQLSEKIIPKPEQQETTGLKGQEATDILSNKELPTVVLQDTTQFLVERQPEKLLAWLGNDAGSDEIRRMAGVTDRMLLEQWITYLPTVTGFLYPDAFRRLAIWLLRFSSGRYPVSELAATLFAWIKETDWKQQTPQQMEDYLFIRLYGGYNNSFLLPMDSLAEADLPEALRKRLLQKFLRFQPKELLAYIHRSVSENLLPLNRWVEWLDSDGWIYLATSLSLSAAELIRQVSEVLRLDEKKQRLAWSTYLTTGNKEEEWSYSTPEENIRSFVQIVVSLQGQGESEVEETVQRINVELKIQEDMIPVKNDVPESFLVENAGLCLLAPWFVRLFNLLGYLDEELKSFKNTDLKIRAVFLLQYVVYGEEREYRETELGFNRLLVGLPWHVSLPKYLPLTDEEKQTVESMVEGVKANWPQLSGTSVKGFRQSFIARSGTLEQQEERWWLSVEKKTHDILLEFVPWSFRQIRLPWLKKYIQVAWNEIQEFQ</sequence>
<dbReference type="RefSeq" id="WP_118417509.1">
    <property type="nucleotide sequence ID" value="NZ_QROV01000008.1"/>
</dbReference>
<comment type="caution">
    <text evidence="1">The sequence shown here is derived from an EMBL/GenBank/DDBJ whole genome shotgun (WGS) entry which is preliminary data.</text>
</comment>
<gene>
    <name evidence="1" type="ORF">DW011_08780</name>
</gene>
<dbReference type="Proteomes" id="UP000283616">
    <property type="component" value="Unassembled WGS sequence"/>
</dbReference>
<evidence type="ECO:0000313" key="2">
    <source>
        <dbReference type="Proteomes" id="UP000283616"/>
    </source>
</evidence>
<dbReference type="AlphaFoldDB" id="A0A415M1W0"/>
<protein>
    <submittedName>
        <fullName evidence="1">Uncharacterized protein</fullName>
    </submittedName>
</protein>
<dbReference type="Pfam" id="PF19268">
    <property type="entry name" value="CIS_TMP"/>
    <property type="match status" value="1"/>
</dbReference>
<reference evidence="1 2" key="1">
    <citation type="submission" date="2018-08" db="EMBL/GenBank/DDBJ databases">
        <title>A genome reference for cultivated species of the human gut microbiota.</title>
        <authorList>
            <person name="Zou Y."/>
            <person name="Xue W."/>
            <person name="Luo G."/>
        </authorList>
    </citation>
    <scope>NUCLEOTIDE SEQUENCE [LARGE SCALE GENOMIC DNA]</scope>
    <source>
        <strain evidence="1 2">AF37-12</strain>
    </source>
</reference>
<dbReference type="InterPro" id="IPR045538">
    <property type="entry name" value="CIS_TMP"/>
</dbReference>
<name>A0A415M1W0_BACT4</name>
<organism evidence="1 2">
    <name type="scientific">Bacteroides thetaiotaomicron</name>
    <dbReference type="NCBI Taxonomy" id="818"/>
    <lineage>
        <taxon>Bacteria</taxon>
        <taxon>Pseudomonadati</taxon>
        <taxon>Bacteroidota</taxon>
        <taxon>Bacteroidia</taxon>
        <taxon>Bacteroidales</taxon>
        <taxon>Bacteroidaceae</taxon>
        <taxon>Bacteroides</taxon>
    </lineage>
</organism>
<evidence type="ECO:0000313" key="1">
    <source>
        <dbReference type="EMBL" id="RHL60537.1"/>
    </source>
</evidence>
<dbReference type="EMBL" id="QROV01000008">
    <property type="protein sequence ID" value="RHL60537.1"/>
    <property type="molecule type" value="Genomic_DNA"/>
</dbReference>
<proteinExistence type="predicted"/>